<protein>
    <submittedName>
        <fullName evidence="1">Uncharacterized protein</fullName>
    </submittedName>
</protein>
<dbReference type="AlphaFoldDB" id="A0A7S1USG8"/>
<name>A0A7S1USG8_9STRA</name>
<sequence>MKRLETVLFPNGDTSRRYDCYDNNQRRQSARLSGSCRCVLLYEFQETSSNTTNLPSSIEIWWMGGAAAEVIWSEVAMKARLRQLRFRVASNQIAAVAFEREVFT</sequence>
<accession>A0A7S1USG8</accession>
<reference evidence="1" key="1">
    <citation type="submission" date="2021-01" db="EMBL/GenBank/DDBJ databases">
        <authorList>
            <person name="Corre E."/>
            <person name="Pelletier E."/>
            <person name="Niang G."/>
            <person name="Scheremetjew M."/>
            <person name="Finn R."/>
            <person name="Kale V."/>
            <person name="Holt S."/>
            <person name="Cochrane G."/>
            <person name="Meng A."/>
            <person name="Brown T."/>
            <person name="Cohen L."/>
        </authorList>
    </citation>
    <scope>NUCLEOTIDE SEQUENCE</scope>
    <source>
        <strain evidence="1">CCMP 410</strain>
    </source>
</reference>
<dbReference type="EMBL" id="HBGK01012013">
    <property type="protein sequence ID" value="CAD9277325.1"/>
    <property type="molecule type" value="Transcribed_RNA"/>
</dbReference>
<organism evidence="1">
    <name type="scientific">Grammatophora oceanica</name>
    <dbReference type="NCBI Taxonomy" id="210454"/>
    <lineage>
        <taxon>Eukaryota</taxon>
        <taxon>Sar</taxon>
        <taxon>Stramenopiles</taxon>
        <taxon>Ochrophyta</taxon>
        <taxon>Bacillariophyta</taxon>
        <taxon>Fragilariophyceae</taxon>
        <taxon>Fragilariophycidae</taxon>
        <taxon>Rhabdonematales</taxon>
        <taxon>Grammatophoraceae</taxon>
        <taxon>Grammatophora</taxon>
    </lineage>
</organism>
<gene>
    <name evidence="1" type="ORF">GOCE00092_LOCUS6234</name>
</gene>
<proteinExistence type="predicted"/>
<evidence type="ECO:0000313" key="1">
    <source>
        <dbReference type="EMBL" id="CAD9277325.1"/>
    </source>
</evidence>